<proteinExistence type="predicted"/>
<reference evidence="1 2" key="1">
    <citation type="submission" date="2019-02" db="EMBL/GenBank/DDBJ databases">
        <title>Deep-cultivation of Planctomycetes and their phenomic and genomic characterization uncovers novel biology.</title>
        <authorList>
            <person name="Wiegand S."/>
            <person name="Jogler M."/>
            <person name="Boedeker C."/>
            <person name="Pinto D."/>
            <person name="Vollmers J."/>
            <person name="Rivas-Marin E."/>
            <person name="Kohn T."/>
            <person name="Peeters S.H."/>
            <person name="Heuer A."/>
            <person name="Rast P."/>
            <person name="Oberbeckmann S."/>
            <person name="Bunk B."/>
            <person name="Jeske O."/>
            <person name="Meyerdierks A."/>
            <person name="Storesund J.E."/>
            <person name="Kallscheuer N."/>
            <person name="Luecker S."/>
            <person name="Lage O.M."/>
            <person name="Pohl T."/>
            <person name="Merkel B.J."/>
            <person name="Hornburger P."/>
            <person name="Mueller R.-W."/>
            <person name="Bruemmer F."/>
            <person name="Labrenz M."/>
            <person name="Spormann A.M."/>
            <person name="Op den Camp H."/>
            <person name="Overmann J."/>
            <person name="Amann R."/>
            <person name="Jetten M.S.M."/>
            <person name="Mascher T."/>
            <person name="Medema M.H."/>
            <person name="Devos D.P."/>
            <person name="Kaster A.-K."/>
            <person name="Ovreas L."/>
            <person name="Rohde M."/>
            <person name="Galperin M.Y."/>
            <person name="Jogler C."/>
        </authorList>
    </citation>
    <scope>NUCLEOTIDE SEQUENCE [LARGE SCALE GENOMIC DNA]</scope>
    <source>
        <strain evidence="1 2">Poly24</strain>
    </source>
</reference>
<protein>
    <submittedName>
        <fullName evidence="1">Uncharacterized protein</fullName>
    </submittedName>
</protein>
<dbReference type="RefSeq" id="WP_145098215.1">
    <property type="nucleotide sequence ID" value="NZ_CP036348.1"/>
</dbReference>
<organism evidence="1 2">
    <name type="scientific">Rosistilla carotiformis</name>
    <dbReference type="NCBI Taxonomy" id="2528017"/>
    <lineage>
        <taxon>Bacteria</taxon>
        <taxon>Pseudomonadati</taxon>
        <taxon>Planctomycetota</taxon>
        <taxon>Planctomycetia</taxon>
        <taxon>Pirellulales</taxon>
        <taxon>Pirellulaceae</taxon>
        <taxon>Rosistilla</taxon>
    </lineage>
</organism>
<dbReference type="AlphaFoldDB" id="A0A518JWI6"/>
<gene>
    <name evidence="1" type="ORF">Poly24_36250</name>
</gene>
<evidence type="ECO:0000313" key="1">
    <source>
        <dbReference type="EMBL" id="QDV69907.1"/>
    </source>
</evidence>
<dbReference type="OrthoDB" id="3399356at2"/>
<keyword evidence="2" id="KW-1185">Reference proteome</keyword>
<evidence type="ECO:0000313" key="2">
    <source>
        <dbReference type="Proteomes" id="UP000315082"/>
    </source>
</evidence>
<name>A0A518JWI6_9BACT</name>
<dbReference type="Proteomes" id="UP000315082">
    <property type="component" value="Chromosome"/>
</dbReference>
<sequence>MTRTPPVLDEALVQTLSKLASEIDGSSETDSAELVKTFNAMAGTHIPYLEFQGVYGAEEHDAYVRRLLTAKLTKADPSLDRTELIKIFTRITQDPADDAYLQYAFTTIEKSFGDSQVSDLVFWPNHYFDDGSDPDELTPEQMADAVLDRYARKGAR</sequence>
<dbReference type="KEGG" id="rcf:Poly24_36250"/>
<dbReference type="EMBL" id="CP036348">
    <property type="protein sequence ID" value="QDV69907.1"/>
    <property type="molecule type" value="Genomic_DNA"/>
</dbReference>
<accession>A0A518JWI6</accession>